<evidence type="ECO:0000256" key="1">
    <source>
        <dbReference type="PROSITE-ProRule" id="PRU00285"/>
    </source>
</evidence>
<dbReference type="EMBL" id="CP029356">
    <property type="protein sequence ID" value="AWK89248.1"/>
    <property type="molecule type" value="Genomic_DNA"/>
</dbReference>
<dbReference type="SUPFAM" id="SSF49764">
    <property type="entry name" value="HSP20-like chaperones"/>
    <property type="match status" value="1"/>
</dbReference>
<dbReference type="Gene3D" id="2.60.40.790">
    <property type="match status" value="1"/>
</dbReference>
<evidence type="ECO:0000313" key="5">
    <source>
        <dbReference type="EMBL" id="AWK89248.1"/>
    </source>
</evidence>
<evidence type="ECO:0000259" key="4">
    <source>
        <dbReference type="PROSITE" id="PS51203"/>
    </source>
</evidence>
<dbReference type="PROSITE" id="PS01031">
    <property type="entry name" value="SHSP"/>
    <property type="match status" value="1"/>
</dbReference>
<feature type="domain" description="SHSP" evidence="3">
    <location>
        <begin position="36"/>
        <end position="150"/>
    </location>
</feature>
<dbReference type="InterPro" id="IPR002068">
    <property type="entry name" value="A-crystallin/Hsp20_dom"/>
</dbReference>
<dbReference type="PROSITE" id="PS51203">
    <property type="entry name" value="CS"/>
    <property type="match status" value="1"/>
</dbReference>
<dbReference type="AlphaFoldDB" id="A0A2S2CXS0"/>
<feature type="domain" description="CS" evidence="4">
    <location>
        <begin position="40"/>
        <end position="146"/>
    </location>
</feature>
<name>A0A2S2CXS0_9PROT</name>
<dbReference type="InterPro" id="IPR008978">
    <property type="entry name" value="HSP20-like_chaperone"/>
</dbReference>
<geneLocation type="plasmid" evidence="5 6">
    <name>unnamed1</name>
</geneLocation>
<keyword evidence="6" id="KW-1185">Reference proteome</keyword>
<dbReference type="Pfam" id="PF00011">
    <property type="entry name" value="HSP20"/>
    <property type="match status" value="1"/>
</dbReference>
<dbReference type="PANTHER" id="PTHR11527">
    <property type="entry name" value="HEAT-SHOCK PROTEIN 20 FAMILY MEMBER"/>
    <property type="match status" value="1"/>
</dbReference>
<comment type="similarity">
    <text evidence="1 2">Belongs to the small heat shock protein (HSP20) family.</text>
</comment>
<keyword evidence="5" id="KW-0614">Plasmid</keyword>
<dbReference type="KEGG" id="azz:DEW08_21840"/>
<dbReference type="CDD" id="cd06464">
    <property type="entry name" value="ACD_sHsps-like"/>
    <property type="match status" value="1"/>
</dbReference>
<gene>
    <name evidence="5" type="ORF">DEW08_21840</name>
</gene>
<evidence type="ECO:0000256" key="2">
    <source>
        <dbReference type="RuleBase" id="RU003616"/>
    </source>
</evidence>
<accession>A0A2S2CXS0</accession>
<dbReference type="InterPro" id="IPR031107">
    <property type="entry name" value="Small_HSP"/>
</dbReference>
<dbReference type="InterPro" id="IPR007052">
    <property type="entry name" value="CS_dom"/>
</dbReference>
<evidence type="ECO:0000313" key="6">
    <source>
        <dbReference type="Proteomes" id="UP000245629"/>
    </source>
</evidence>
<evidence type="ECO:0000259" key="3">
    <source>
        <dbReference type="PROSITE" id="PS01031"/>
    </source>
</evidence>
<proteinExistence type="inferred from homology"/>
<sequence length="152" mass="16777">MPGLFRTGDPFLDLRDRIDRAFDSVFRTDLARTGWPGWDKPMPKVDVAETGTALTITADLPGIDEKDVELTVADGILTLKGEKKAESEEKDKNYHVMERSCGSFARSFRLPETVKVEDIAARFDKGVLTITLPKGETPKPEVKRITIANGGA</sequence>
<reference evidence="6" key="1">
    <citation type="submission" date="2018-05" db="EMBL/GenBank/DDBJ databases">
        <title>Azospirillum thermophila sp. nov., a novel isolated from hot spring.</title>
        <authorList>
            <person name="Zhao Z."/>
        </authorList>
    </citation>
    <scope>NUCLEOTIDE SEQUENCE [LARGE SCALE GENOMIC DNA]</scope>
    <source>
        <strain evidence="6">CFH 70021</strain>
        <plasmid evidence="6">unnamed1</plasmid>
    </source>
</reference>
<organism evidence="5 6">
    <name type="scientific">Azospirillum thermophilum</name>
    <dbReference type="NCBI Taxonomy" id="2202148"/>
    <lineage>
        <taxon>Bacteria</taxon>
        <taxon>Pseudomonadati</taxon>
        <taxon>Pseudomonadota</taxon>
        <taxon>Alphaproteobacteria</taxon>
        <taxon>Rhodospirillales</taxon>
        <taxon>Azospirillaceae</taxon>
        <taxon>Azospirillum</taxon>
    </lineage>
</organism>
<protein>
    <submittedName>
        <fullName evidence="5">Uncharacterized protein</fullName>
    </submittedName>
</protein>
<dbReference type="Proteomes" id="UP000245629">
    <property type="component" value="Plasmid unnamed1"/>
</dbReference>